<dbReference type="Pfam" id="PF00582">
    <property type="entry name" value="Usp"/>
    <property type="match status" value="1"/>
</dbReference>
<evidence type="ECO:0000259" key="2">
    <source>
        <dbReference type="Pfam" id="PF00582"/>
    </source>
</evidence>
<gene>
    <name evidence="3" type="ORF">E2R57_04215</name>
</gene>
<comment type="caution">
    <text evidence="3">The sequence shown here is derived from an EMBL/GenBank/DDBJ whole genome shotgun (WGS) entry which is preliminary data.</text>
</comment>
<evidence type="ECO:0000313" key="3">
    <source>
        <dbReference type="EMBL" id="TDL39688.1"/>
    </source>
</evidence>
<dbReference type="CDD" id="cd00293">
    <property type="entry name" value="USP-like"/>
    <property type="match status" value="1"/>
</dbReference>
<accession>A0A4V3B270</accession>
<sequence>MSVVVGYIPTAEGRAALDEAVLQAKFRNSPLVLVNLRKDEALSDDRFASDQALSELAEQLTASGIGVEIVSARATSPSDALIDIAATHEADLIVIGLRRRSAVGKLLMGSTALEILTGAHCPVLSVRPQ</sequence>
<dbReference type="EMBL" id="SMZQ01000002">
    <property type="protein sequence ID" value="TDL39688.1"/>
    <property type="molecule type" value="Genomic_DNA"/>
</dbReference>
<dbReference type="Gene3D" id="3.40.50.620">
    <property type="entry name" value="HUPs"/>
    <property type="match status" value="1"/>
</dbReference>
<comment type="similarity">
    <text evidence="1">Belongs to the universal stress protein A family.</text>
</comment>
<evidence type="ECO:0000313" key="4">
    <source>
        <dbReference type="Proteomes" id="UP000294621"/>
    </source>
</evidence>
<feature type="domain" description="UspA" evidence="2">
    <location>
        <begin position="3"/>
        <end position="127"/>
    </location>
</feature>
<dbReference type="RefSeq" id="WP_133346720.1">
    <property type="nucleotide sequence ID" value="NZ_SMZQ01000002.1"/>
</dbReference>
<dbReference type="InterPro" id="IPR006016">
    <property type="entry name" value="UspA"/>
</dbReference>
<name>A0A4V3B270_9MICC</name>
<dbReference type="OrthoDB" id="5419113at2"/>
<evidence type="ECO:0000256" key="1">
    <source>
        <dbReference type="ARBA" id="ARBA00008791"/>
    </source>
</evidence>
<dbReference type="PRINTS" id="PR01438">
    <property type="entry name" value="UNVRSLSTRESS"/>
</dbReference>
<dbReference type="PANTHER" id="PTHR46268">
    <property type="entry name" value="STRESS RESPONSE PROTEIN NHAX"/>
    <property type="match status" value="1"/>
</dbReference>
<dbReference type="InterPro" id="IPR006015">
    <property type="entry name" value="Universal_stress_UspA"/>
</dbReference>
<dbReference type="PANTHER" id="PTHR46268:SF6">
    <property type="entry name" value="UNIVERSAL STRESS PROTEIN UP12"/>
    <property type="match status" value="1"/>
</dbReference>
<dbReference type="SUPFAM" id="SSF52402">
    <property type="entry name" value="Adenine nucleotide alpha hydrolases-like"/>
    <property type="match status" value="1"/>
</dbReference>
<reference evidence="3 4" key="1">
    <citation type="submission" date="2019-03" db="EMBL/GenBank/DDBJ databases">
        <title>Genome Sequencing and Assembly of Various Microbes Isolated from Partially Reclaimed Soil and Acid Mine Drainage (AMD) Site.</title>
        <authorList>
            <person name="Steinbock B."/>
            <person name="Bechtold R."/>
            <person name="Sevigny J.L."/>
            <person name="Thomas D."/>
            <person name="Cuthill L.R."/>
            <person name="Aveiro Johannsen E.J."/>
            <person name="Thomas K."/>
            <person name="Ghosh A."/>
        </authorList>
    </citation>
    <scope>NUCLEOTIDE SEQUENCE [LARGE SCALE GENOMIC DNA]</scope>
    <source>
        <strain evidence="3 4">S-A1</strain>
    </source>
</reference>
<dbReference type="Proteomes" id="UP000294621">
    <property type="component" value="Unassembled WGS sequence"/>
</dbReference>
<dbReference type="AlphaFoldDB" id="A0A4V3B270"/>
<protein>
    <submittedName>
        <fullName evidence="3">Universal stress protein</fullName>
    </submittedName>
</protein>
<dbReference type="InterPro" id="IPR014729">
    <property type="entry name" value="Rossmann-like_a/b/a_fold"/>
</dbReference>
<organism evidence="3 4">
    <name type="scientific">Arthrobacter nitrophenolicus</name>
    <dbReference type="NCBI Taxonomy" id="683150"/>
    <lineage>
        <taxon>Bacteria</taxon>
        <taxon>Bacillati</taxon>
        <taxon>Actinomycetota</taxon>
        <taxon>Actinomycetes</taxon>
        <taxon>Micrococcales</taxon>
        <taxon>Micrococcaceae</taxon>
        <taxon>Arthrobacter</taxon>
    </lineage>
</organism>
<proteinExistence type="inferred from homology"/>